<dbReference type="Gene3D" id="3.90.1140.10">
    <property type="entry name" value="Cyclic phosphodiesterase"/>
    <property type="match status" value="1"/>
</dbReference>
<gene>
    <name evidence="3" type="ORF">CLG94_10480</name>
</gene>
<evidence type="ECO:0000313" key="3">
    <source>
        <dbReference type="EMBL" id="PTL35323.1"/>
    </source>
</evidence>
<name>A0A2T4TW42_9BACT</name>
<accession>A0A2T4TW42</accession>
<dbReference type="EMBL" id="NVQC01000026">
    <property type="protein sequence ID" value="PTL35323.1"/>
    <property type="molecule type" value="Genomic_DNA"/>
</dbReference>
<feature type="short sequence motif" description="HXTX 2" evidence="2">
    <location>
        <begin position="139"/>
        <end position="142"/>
    </location>
</feature>
<sequence>MPDRPDSQPVSEIRAFVAANLDSGLKAALARVQDRLKATRADVGWVRPENLHLTLKFLGQVEEGRLGVIGEAIAVAATGCGPIRLVFEGLGAFPHPRAARVVWIGLSHGAEALAKLQTRIETGLESLGFAREERPFTAHLTLGRVRSPAHREQLASALTGAPTETLGEMALDRIELMKSDLHVAGARYSILQSFSLG</sequence>
<dbReference type="RefSeq" id="WP_107563342.1">
    <property type="nucleotide sequence ID" value="NZ_NVQC01000026.1"/>
</dbReference>
<dbReference type="PANTHER" id="PTHR35561:SF1">
    <property type="entry name" value="RNA 2',3'-CYCLIC PHOSPHODIESTERASE"/>
    <property type="match status" value="1"/>
</dbReference>
<reference evidence="3 4" key="1">
    <citation type="submission" date="2017-09" db="EMBL/GenBank/DDBJ databases">
        <title>Bloom of a denitrifying methanotroph, Candidatus Methylomirabilis limnetica, in a deep stratified lake.</title>
        <authorList>
            <person name="Graf J.S."/>
            <person name="Marchant H.K."/>
            <person name="Tienken D."/>
            <person name="Hach P.F."/>
            <person name="Brand A."/>
            <person name="Schubert C.J."/>
            <person name="Kuypers M.M."/>
            <person name="Milucka J."/>
        </authorList>
    </citation>
    <scope>NUCLEOTIDE SEQUENCE [LARGE SCALE GENOMIC DNA]</scope>
    <source>
        <strain evidence="3 4">Zug</strain>
    </source>
</reference>
<feature type="active site" description="Proton acceptor" evidence="2">
    <location>
        <position position="139"/>
    </location>
</feature>
<comment type="caution">
    <text evidence="3">The sequence shown here is derived from an EMBL/GenBank/DDBJ whole genome shotgun (WGS) entry which is preliminary data.</text>
</comment>
<dbReference type="Pfam" id="PF13563">
    <property type="entry name" value="2_5_RNA_ligase2"/>
    <property type="match status" value="1"/>
</dbReference>
<comment type="similarity">
    <text evidence="2">Belongs to the 2H phosphoesterase superfamily. ThpR family.</text>
</comment>
<evidence type="ECO:0000256" key="1">
    <source>
        <dbReference type="ARBA" id="ARBA00022801"/>
    </source>
</evidence>
<dbReference type="GO" id="GO:0004113">
    <property type="term" value="F:2',3'-cyclic-nucleotide 3'-phosphodiesterase activity"/>
    <property type="evidence" value="ECO:0007669"/>
    <property type="project" value="InterPro"/>
</dbReference>
<dbReference type="HAMAP" id="MF_01940">
    <property type="entry name" value="RNA_CPDase"/>
    <property type="match status" value="1"/>
</dbReference>
<evidence type="ECO:0000256" key="2">
    <source>
        <dbReference type="HAMAP-Rule" id="MF_01940"/>
    </source>
</evidence>
<dbReference type="PANTHER" id="PTHR35561">
    <property type="entry name" value="RNA 2',3'-CYCLIC PHOSPHODIESTERASE"/>
    <property type="match status" value="1"/>
</dbReference>
<organism evidence="3 4">
    <name type="scientific">Candidatus Methylomirabilis limnetica</name>
    <dbReference type="NCBI Taxonomy" id="2033718"/>
    <lineage>
        <taxon>Bacteria</taxon>
        <taxon>Candidatus Methylomirabilota</taxon>
        <taxon>Candidatus Methylomirabilia</taxon>
        <taxon>Candidatus Methylomirabilales</taxon>
        <taxon>Candidatus Methylomirabilaceae</taxon>
        <taxon>Candidatus Methylomirabilis</taxon>
    </lineage>
</organism>
<dbReference type="Proteomes" id="UP000241436">
    <property type="component" value="Unassembled WGS sequence"/>
</dbReference>
<dbReference type="SUPFAM" id="SSF55144">
    <property type="entry name" value="LigT-like"/>
    <property type="match status" value="1"/>
</dbReference>
<feature type="short sequence motif" description="HXTX 1" evidence="2">
    <location>
        <begin position="52"/>
        <end position="55"/>
    </location>
</feature>
<comment type="catalytic activity">
    <reaction evidence="2">
        <text>a 3'-end 2',3'-cyclophospho-ribonucleotide-RNA + H2O = a 3'-end 2'-phospho-ribonucleotide-RNA + H(+)</text>
        <dbReference type="Rhea" id="RHEA:11828"/>
        <dbReference type="Rhea" id="RHEA-COMP:10464"/>
        <dbReference type="Rhea" id="RHEA-COMP:17353"/>
        <dbReference type="ChEBI" id="CHEBI:15377"/>
        <dbReference type="ChEBI" id="CHEBI:15378"/>
        <dbReference type="ChEBI" id="CHEBI:83064"/>
        <dbReference type="ChEBI" id="CHEBI:173113"/>
        <dbReference type="EC" id="3.1.4.58"/>
    </reaction>
</comment>
<dbReference type="NCBIfam" id="TIGR02258">
    <property type="entry name" value="2_5_ligase"/>
    <property type="match status" value="1"/>
</dbReference>
<protein>
    <recommendedName>
        <fullName evidence="2">RNA 2',3'-cyclic phosphodiesterase</fullName>
        <shortName evidence="2">RNA 2',3'-CPDase</shortName>
        <ecNumber evidence="2">3.1.4.58</ecNumber>
    </recommendedName>
</protein>
<reference evidence="4" key="2">
    <citation type="journal article" date="2018" name="Environ. Microbiol.">
        <title>Bloom of a denitrifying methanotroph, 'Candidatus Methylomirabilis limnetica', in a deep stratified lake.</title>
        <authorList>
            <person name="Graf J.S."/>
            <person name="Mayr M.J."/>
            <person name="Marchant H.K."/>
            <person name="Tienken D."/>
            <person name="Hach P.F."/>
            <person name="Brand A."/>
            <person name="Schubert C.J."/>
            <person name="Kuypers M.M."/>
            <person name="Milucka J."/>
        </authorList>
    </citation>
    <scope>NUCLEOTIDE SEQUENCE [LARGE SCALE GENOMIC DNA]</scope>
    <source>
        <strain evidence="4">Zug</strain>
    </source>
</reference>
<dbReference type="GO" id="GO:0008664">
    <property type="term" value="F:RNA 2',3'-cyclic 3'-phosphodiesterase activity"/>
    <property type="evidence" value="ECO:0007669"/>
    <property type="project" value="UniProtKB-EC"/>
</dbReference>
<dbReference type="OrthoDB" id="9787070at2"/>
<dbReference type="InterPro" id="IPR004175">
    <property type="entry name" value="RNA_CPDase"/>
</dbReference>
<dbReference type="AlphaFoldDB" id="A0A2T4TW42"/>
<feature type="active site" description="Proton donor" evidence="2">
    <location>
        <position position="52"/>
    </location>
</feature>
<comment type="function">
    <text evidence="2">Hydrolyzes RNA 2',3'-cyclic phosphodiester to an RNA 2'-phosphomonoester.</text>
</comment>
<keyword evidence="1 2" id="KW-0378">Hydrolase</keyword>
<keyword evidence="4" id="KW-1185">Reference proteome</keyword>
<proteinExistence type="inferred from homology"/>
<dbReference type="InterPro" id="IPR009097">
    <property type="entry name" value="Cyclic_Pdiesterase"/>
</dbReference>
<dbReference type="EC" id="3.1.4.58" evidence="2"/>
<evidence type="ECO:0000313" key="4">
    <source>
        <dbReference type="Proteomes" id="UP000241436"/>
    </source>
</evidence>